<accession>A0ACC1PJM4</accession>
<evidence type="ECO:0000313" key="2">
    <source>
        <dbReference type="Proteomes" id="UP001143856"/>
    </source>
</evidence>
<dbReference type="EMBL" id="JAPDGR010000229">
    <property type="protein sequence ID" value="KAJ2993150.1"/>
    <property type="molecule type" value="Genomic_DNA"/>
</dbReference>
<protein>
    <submittedName>
        <fullName evidence="1">Uncharacterized protein</fullName>
    </submittedName>
</protein>
<keyword evidence="2" id="KW-1185">Reference proteome</keyword>
<evidence type="ECO:0000313" key="1">
    <source>
        <dbReference type="EMBL" id="KAJ2993150.1"/>
    </source>
</evidence>
<dbReference type="Proteomes" id="UP001143856">
    <property type="component" value="Unassembled WGS sequence"/>
</dbReference>
<sequence length="68" mass="7355">MTDTPGPAGTGGLAIVGSLNYLQAEATDAEDPEYARSSNKKAITERLGGNYQYQALNRYPRGAFMQRT</sequence>
<reference evidence="1" key="1">
    <citation type="submission" date="2022-10" db="EMBL/GenBank/DDBJ databases">
        <title>Genome Sequence of Xylaria curta.</title>
        <authorList>
            <person name="Buettner E."/>
        </authorList>
    </citation>
    <scope>NUCLEOTIDE SEQUENCE</scope>
    <source>
        <strain evidence="1">Babe10</strain>
    </source>
</reference>
<name>A0ACC1PJM4_9PEZI</name>
<comment type="caution">
    <text evidence="1">The sequence shown here is derived from an EMBL/GenBank/DDBJ whole genome shotgun (WGS) entry which is preliminary data.</text>
</comment>
<organism evidence="1 2">
    <name type="scientific">Xylaria curta</name>
    <dbReference type="NCBI Taxonomy" id="42375"/>
    <lineage>
        <taxon>Eukaryota</taxon>
        <taxon>Fungi</taxon>
        <taxon>Dikarya</taxon>
        <taxon>Ascomycota</taxon>
        <taxon>Pezizomycotina</taxon>
        <taxon>Sordariomycetes</taxon>
        <taxon>Xylariomycetidae</taxon>
        <taxon>Xylariales</taxon>
        <taxon>Xylariaceae</taxon>
        <taxon>Xylaria</taxon>
    </lineage>
</organism>
<gene>
    <name evidence="1" type="ORF">NUW58_g1929</name>
</gene>
<proteinExistence type="predicted"/>